<keyword evidence="2" id="KW-1185">Reference proteome</keyword>
<dbReference type="AlphaFoldDB" id="A0A1H9HFM8"/>
<reference evidence="2" key="1">
    <citation type="submission" date="2016-10" db="EMBL/GenBank/DDBJ databases">
        <authorList>
            <person name="Varghese N."/>
            <person name="Submissions S."/>
        </authorList>
    </citation>
    <scope>NUCLEOTIDE SEQUENCE [LARGE SCALE GENOMIC DNA]</scope>
    <source>
        <strain evidence="2">DSM 24740</strain>
    </source>
</reference>
<evidence type="ECO:0000313" key="1">
    <source>
        <dbReference type="EMBL" id="SEQ61016.1"/>
    </source>
</evidence>
<dbReference type="InParanoid" id="A0A1H9HFM8"/>
<proteinExistence type="predicted"/>
<dbReference type="Proteomes" id="UP000199021">
    <property type="component" value="Unassembled WGS sequence"/>
</dbReference>
<evidence type="ECO:0000313" key="2">
    <source>
        <dbReference type="Proteomes" id="UP000199021"/>
    </source>
</evidence>
<sequence length="251" mass="28224">MNIMRFSHNTQFIAIIRILDKGTIRRLLLPHFSVAQFTTLDQQHPTMSKLSPLSPATIEAVEKLAFTSPDNIITELFKGQEVNGVLPATEKPAPTKWLSSKTLIVVLIAAFTSVLGQILAQSPQGKALGALVIGIYFLIRERKGKPTTDQIPSAIVFTENQVTVVDIVNNDPKGDHPYQLLACQSIVAPEEELTNHLQFERNFGKISKDFYLRFSDGEKRYFTIDTSRGEVSARHYQQDLIQEQALREVFE</sequence>
<dbReference type="EMBL" id="FOFB01000012">
    <property type="protein sequence ID" value="SEQ61016.1"/>
    <property type="molecule type" value="Genomic_DNA"/>
</dbReference>
<dbReference type="STRING" id="478744.SAMN05444359_112138"/>
<accession>A0A1H9HFM8</accession>
<name>A0A1H9HFM8_9BACT</name>
<organism evidence="1 2">
    <name type="scientific">Neolewinella agarilytica</name>
    <dbReference type="NCBI Taxonomy" id="478744"/>
    <lineage>
        <taxon>Bacteria</taxon>
        <taxon>Pseudomonadati</taxon>
        <taxon>Bacteroidota</taxon>
        <taxon>Saprospiria</taxon>
        <taxon>Saprospirales</taxon>
        <taxon>Lewinellaceae</taxon>
        <taxon>Neolewinella</taxon>
    </lineage>
</organism>
<protein>
    <submittedName>
        <fullName evidence="1">Uncharacterized protein</fullName>
    </submittedName>
</protein>
<gene>
    <name evidence="1" type="ORF">SAMN05444359_112138</name>
</gene>